<dbReference type="VEuPathDB" id="CryptoDB:ChTU502y2012_302g0135"/>
<dbReference type="CDD" id="cd20908">
    <property type="entry name" value="SUF4-like"/>
    <property type="match status" value="1"/>
</dbReference>
<evidence type="ECO:0000313" key="9">
    <source>
        <dbReference type="Proteomes" id="UP001429100"/>
    </source>
</evidence>
<dbReference type="VEuPathDB" id="CryptoDB:CHUDEA1_270"/>
<comment type="subcellular location">
    <subcellularLocation>
        <location evidence="1">Nucleus</location>
    </subcellularLocation>
</comment>
<dbReference type="VEuPathDB" id="CryptoDB:Chro.10037"/>
<sequence length="223" mass="25593">MGRKKRKVAEIKPFCYYCNREFGDEKVLKQHQKVRHLKCLHCSRKLSTVSGLIVHMLQVHKETLSRIPNAIPGRDIPDIVINGMKGVPSELIEERIKEQNVEIDIQKNLKSYNPHGNKMMALMNEVAKNFVKEHNLGDIRVPGMYGGPEFIFGAMLPFPNQKPIPGVMVQRENENLGKTSKNYELIMVLEDSDTSPEELYASKLFSYRIIRKHAPINISLIKK</sequence>
<evidence type="ECO:0000259" key="6">
    <source>
        <dbReference type="PROSITE" id="PS00028"/>
    </source>
</evidence>
<gene>
    <name evidence="7" type="ORF">CHUDEA1_270</name>
    <name evidence="8" type="ORF">GY17_00001024</name>
</gene>
<dbReference type="GO" id="GO:0005634">
    <property type="term" value="C:nucleus"/>
    <property type="evidence" value="ECO:0007669"/>
    <property type="project" value="UniProtKB-SubCell"/>
</dbReference>
<protein>
    <submittedName>
        <fullName evidence="8">C2H2-type Zinc finger domain containing protein</fullName>
    </submittedName>
</protein>
<evidence type="ECO:0000313" key="8">
    <source>
        <dbReference type="EMBL" id="PPS97158.1"/>
    </source>
</evidence>
<dbReference type="AlphaFoldDB" id="A0A0S4T9R9"/>
<dbReference type="SMART" id="SM00355">
    <property type="entry name" value="ZnF_C2H2"/>
    <property type="match status" value="2"/>
</dbReference>
<proteinExistence type="predicted"/>
<evidence type="ECO:0000256" key="3">
    <source>
        <dbReference type="ARBA" id="ARBA00022771"/>
    </source>
</evidence>
<reference evidence="8 9" key="1">
    <citation type="submission" date="2014-11" db="EMBL/GenBank/DDBJ databases">
        <title>Comparative genomic analysis of Cryptosporidium hominis reveals occurrence of genetic recombination in virulent subtypes.</title>
        <authorList>
            <person name="Guo Y."/>
            <person name="Tang K."/>
            <person name="Frace M."/>
            <person name="Li N."/>
            <person name="Roellig D.M."/>
            <person name="Sammons S."/>
            <person name="Knipe K."/>
            <person name="Rowe L."/>
            <person name="Feng Y."/>
            <person name="Xiao L."/>
        </authorList>
    </citation>
    <scope>NUCLEOTIDE SEQUENCE [LARGE SCALE GENOMIC DNA]</scope>
    <source>
        <strain evidence="8">30976</strain>
    </source>
</reference>
<dbReference type="Gene3D" id="3.30.160.60">
    <property type="entry name" value="Classic Zinc Finger"/>
    <property type="match status" value="1"/>
</dbReference>
<name>A0A0S4T9R9_CRYHO</name>
<evidence type="ECO:0000256" key="1">
    <source>
        <dbReference type="ARBA" id="ARBA00004123"/>
    </source>
</evidence>
<evidence type="ECO:0000256" key="4">
    <source>
        <dbReference type="ARBA" id="ARBA00022833"/>
    </source>
</evidence>
<dbReference type="PROSITE" id="PS00028">
    <property type="entry name" value="ZINC_FINGER_C2H2_1"/>
    <property type="match status" value="1"/>
</dbReference>
<feature type="domain" description="C2H2-type" evidence="6">
    <location>
        <begin position="15"/>
        <end position="36"/>
    </location>
</feature>
<dbReference type="InterPro" id="IPR013087">
    <property type="entry name" value="Znf_C2H2_type"/>
</dbReference>
<reference evidence="8 9" key="3">
    <citation type="submission" date="2017-10" db="EMBL/GenBank/DDBJ databases">
        <title>Consistent, comparative and evidence-based genome annotation and re-annotation for the closely-related species, Cryptosporidium parvum, C. hominis and C. tyzzeri.</title>
        <authorList>
            <person name="Baptista R.P."/>
            <person name="Li Y."/>
            <person name="Sateriale A."/>
            <person name="Striepen B."/>
            <person name="Kissinger J.C."/>
        </authorList>
    </citation>
    <scope>NUCLEOTIDE SEQUENCE [LARGE SCALE GENOMIC DNA]</scope>
    <source>
        <strain evidence="8">30976</strain>
    </source>
</reference>
<dbReference type="PANTHER" id="PTHR23215:SF0">
    <property type="entry name" value="BUB3-INTERACTING AND GLEBS MOTIF-CONTAINING PROTEIN ZNF207"/>
    <property type="match status" value="1"/>
</dbReference>
<dbReference type="VEuPathDB" id="CryptoDB:GY17_00001024"/>
<dbReference type="Proteomes" id="UP000199752">
    <property type="component" value="Chromosome 1"/>
</dbReference>
<dbReference type="EMBL" id="JTAI01000044">
    <property type="protein sequence ID" value="PPS97158.1"/>
    <property type="molecule type" value="Genomic_DNA"/>
</dbReference>
<keyword evidence="9" id="KW-1185">Reference proteome</keyword>
<dbReference type="Proteomes" id="UP001429100">
    <property type="component" value="Unassembled WGS sequence"/>
</dbReference>
<evidence type="ECO:0000256" key="2">
    <source>
        <dbReference type="ARBA" id="ARBA00022723"/>
    </source>
</evidence>
<evidence type="ECO:0000256" key="5">
    <source>
        <dbReference type="ARBA" id="ARBA00023242"/>
    </source>
</evidence>
<dbReference type="PANTHER" id="PTHR23215">
    <property type="entry name" value="ZINC FINGER PROTEIN 207"/>
    <property type="match status" value="1"/>
</dbReference>
<evidence type="ECO:0000313" key="7">
    <source>
        <dbReference type="EMBL" id="CUV03968.1"/>
    </source>
</evidence>
<accession>A0A0S4T9R9</accession>
<dbReference type="GO" id="GO:0008270">
    <property type="term" value="F:zinc ion binding"/>
    <property type="evidence" value="ECO:0007669"/>
    <property type="project" value="UniProtKB-KW"/>
</dbReference>
<keyword evidence="4" id="KW-0862">Zinc</keyword>
<reference evidence="7" key="2">
    <citation type="submission" date="2015-08" db="EMBL/GenBank/DDBJ databases">
        <authorList>
            <person name="Babu N.S."/>
            <person name="Beckwith C.J."/>
            <person name="Beseler K.G."/>
            <person name="Brison A."/>
            <person name="Carone J.V."/>
            <person name="Caskin T.P."/>
            <person name="Diamond M."/>
            <person name="Durham M.E."/>
            <person name="Foxe J.M."/>
            <person name="Go M."/>
            <person name="Henderson B.A."/>
            <person name="Jones I.B."/>
            <person name="McGettigan J.A."/>
            <person name="Micheletti S.J."/>
            <person name="Nasrallah M.E."/>
            <person name="Ortiz D."/>
            <person name="Piller C.R."/>
            <person name="Privatt S.R."/>
            <person name="Schneider S.L."/>
            <person name="Sharp S."/>
            <person name="Smith T.C."/>
            <person name="Stanton J.D."/>
            <person name="Ullery H.E."/>
            <person name="Wilson R.J."/>
            <person name="Serrano M.G."/>
            <person name="Buck G."/>
            <person name="Lee V."/>
            <person name="Wang Y."/>
            <person name="Carvalho R."/>
            <person name="Voegtly L."/>
            <person name="Shi R."/>
            <person name="Duckworth R."/>
            <person name="Johnson A."/>
            <person name="Loviza R."/>
            <person name="Walstead R."/>
            <person name="Shah Z."/>
            <person name="Kiflezghi M."/>
            <person name="Wade K."/>
            <person name="Ball S.L."/>
            <person name="Bradley K.W."/>
            <person name="Asai D.J."/>
            <person name="Bowman C.A."/>
            <person name="Russell D.A."/>
            <person name="Pope W.H."/>
            <person name="Jacobs-Sera D."/>
            <person name="Hendrix R.W."/>
            <person name="Hatfull G.F."/>
        </authorList>
    </citation>
    <scope>NUCLEOTIDE SEQUENCE [LARGE SCALE GENOMIC DNA]</scope>
</reference>
<dbReference type="VEuPathDB" id="CryptoDB:Chro.10038"/>
<keyword evidence="5" id="KW-0539">Nucleus</keyword>
<organism evidence="7">
    <name type="scientific">Cryptosporidium hominis</name>
    <dbReference type="NCBI Taxonomy" id="237895"/>
    <lineage>
        <taxon>Eukaryota</taxon>
        <taxon>Sar</taxon>
        <taxon>Alveolata</taxon>
        <taxon>Apicomplexa</taxon>
        <taxon>Conoidasida</taxon>
        <taxon>Coccidia</taxon>
        <taxon>Eucoccidiorida</taxon>
        <taxon>Eimeriorina</taxon>
        <taxon>Cryptosporidiidae</taxon>
        <taxon>Cryptosporidium</taxon>
    </lineage>
</organism>
<dbReference type="EMBL" id="LN877947">
    <property type="protein sequence ID" value="CUV03968.1"/>
    <property type="molecule type" value="Genomic_DNA"/>
</dbReference>
<keyword evidence="3" id="KW-0863">Zinc-finger</keyword>
<keyword evidence="2" id="KW-0479">Metal-binding</keyword>